<dbReference type="SUPFAM" id="SSF51735">
    <property type="entry name" value="NAD(P)-binding Rossmann-fold domains"/>
    <property type="match status" value="1"/>
</dbReference>
<dbReference type="PANTHER" id="PTHR43355">
    <property type="entry name" value="FLAVIN REDUCTASE (NADPH)"/>
    <property type="match status" value="1"/>
</dbReference>
<dbReference type="InterPro" id="IPR036291">
    <property type="entry name" value="NAD(P)-bd_dom_sf"/>
</dbReference>
<protein>
    <recommendedName>
        <fullName evidence="2">NAD(P)-binding domain-containing protein</fullName>
    </recommendedName>
</protein>
<dbReference type="Pfam" id="PF13460">
    <property type="entry name" value="NAD_binding_10"/>
    <property type="match status" value="1"/>
</dbReference>
<reference evidence="3 4" key="1">
    <citation type="submission" date="2014-04" db="EMBL/GenBank/DDBJ databases">
        <authorList>
            <consortium name="DOE Joint Genome Institute"/>
            <person name="Kuo A."/>
            <person name="Tarkka M."/>
            <person name="Buscot F."/>
            <person name="Kohler A."/>
            <person name="Nagy L.G."/>
            <person name="Floudas D."/>
            <person name="Copeland A."/>
            <person name="Barry K.W."/>
            <person name="Cichocki N."/>
            <person name="Veneault-Fourrey C."/>
            <person name="LaButti K."/>
            <person name="Lindquist E.A."/>
            <person name="Lipzen A."/>
            <person name="Lundell T."/>
            <person name="Morin E."/>
            <person name="Murat C."/>
            <person name="Sun H."/>
            <person name="Tunlid A."/>
            <person name="Henrissat B."/>
            <person name="Grigoriev I.V."/>
            <person name="Hibbett D.S."/>
            <person name="Martin F."/>
            <person name="Nordberg H.P."/>
            <person name="Cantor M.N."/>
            <person name="Hua S.X."/>
        </authorList>
    </citation>
    <scope>NUCLEOTIDE SEQUENCE [LARGE SCALE GENOMIC DNA]</scope>
    <source>
        <strain evidence="3 4">F 1598</strain>
    </source>
</reference>
<name>A0A0C3BEA7_PILCF</name>
<evidence type="ECO:0000313" key="4">
    <source>
        <dbReference type="Proteomes" id="UP000054166"/>
    </source>
</evidence>
<dbReference type="AlphaFoldDB" id="A0A0C3BEA7"/>
<evidence type="ECO:0000259" key="2">
    <source>
        <dbReference type="Pfam" id="PF13460"/>
    </source>
</evidence>
<evidence type="ECO:0000256" key="1">
    <source>
        <dbReference type="ARBA" id="ARBA00038376"/>
    </source>
</evidence>
<feature type="domain" description="NAD(P)-binding" evidence="2">
    <location>
        <begin position="7"/>
        <end position="211"/>
    </location>
</feature>
<organism evidence="3 4">
    <name type="scientific">Piloderma croceum (strain F 1598)</name>
    <dbReference type="NCBI Taxonomy" id="765440"/>
    <lineage>
        <taxon>Eukaryota</taxon>
        <taxon>Fungi</taxon>
        <taxon>Dikarya</taxon>
        <taxon>Basidiomycota</taxon>
        <taxon>Agaricomycotina</taxon>
        <taxon>Agaricomycetes</taxon>
        <taxon>Agaricomycetidae</taxon>
        <taxon>Atheliales</taxon>
        <taxon>Atheliaceae</taxon>
        <taxon>Piloderma</taxon>
    </lineage>
</organism>
<dbReference type="PANTHER" id="PTHR43355:SF2">
    <property type="entry name" value="FLAVIN REDUCTASE (NADPH)"/>
    <property type="match status" value="1"/>
</dbReference>
<dbReference type="STRING" id="765440.A0A0C3BEA7"/>
<dbReference type="InterPro" id="IPR016040">
    <property type="entry name" value="NAD(P)-bd_dom"/>
</dbReference>
<dbReference type="Proteomes" id="UP000054166">
    <property type="component" value="Unassembled WGS sequence"/>
</dbReference>
<dbReference type="InterPro" id="IPR051606">
    <property type="entry name" value="Polyketide_Oxido-like"/>
</dbReference>
<proteinExistence type="inferred from homology"/>
<evidence type="ECO:0000313" key="3">
    <source>
        <dbReference type="EMBL" id="KIM84633.1"/>
    </source>
</evidence>
<dbReference type="Gene3D" id="3.40.50.720">
    <property type="entry name" value="NAD(P)-binding Rossmann-like Domain"/>
    <property type="match status" value="1"/>
</dbReference>
<sequence>MRVLVLGGTGPSGHMLIRECLRADHTVVIYARSPEKLSEDVSNHRNVIIIKGSFDPEDEDSLSKSMEGVHAVISALGPPTTPTKAPFHPSDTPIAHAYSRIIRMMYAHNVKRLIALGTASIKDANDKFSVVFFALINGVKTLAYNAYKDVVAIGDTIRGQEGQGLIWTIARVPLLTNSESKDVIAGYVGDNRVNTSLSRAGFAAFVVGELEKNAWVKKAPLISSP</sequence>
<comment type="similarity">
    <text evidence="1">Belongs to the avfA family.</text>
</comment>
<accession>A0A0C3BEA7</accession>
<keyword evidence="4" id="KW-1185">Reference proteome</keyword>
<gene>
    <name evidence="3" type="ORF">PILCRDRAFT_390988</name>
</gene>
<dbReference type="HOGENOM" id="CLU_025711_4_3_1"/>
<dbReference type="InParanoid" id="A0A0C3BEA7"/>
<reference evidence="4" key="2">
    <citation type="submission" date="2015-01" db="EMBL/GenBank/DDBJ databases">
        <title>Evolutionary Origins and Diversification of the Mycorrhizal Mutualists.</title>
        <authorList>
            <consortium name="DOE Joint Genome Institute"/>
            <consortium name="Mycorrhizal Genomics Consortium"/>
            <person name="Kohler A."/>
            <person name="Kuo A."/>
            <person name="Nagy L.G."/>
            <person name="Floudas D."/>
            <person name="Copeland A."/>
            <person name="Barry K.W."/>
            <person name="Cichocki N."/>
            <person name="Veneault-Fourrey C."/>
            <person name="LaButti K."/>
            <person name="Lindquist E.A."/>
            <person name="Lipzen A."/>
            <person name="Lundell T."/>
            <person name="Morin E."/>
            <person name="Murat C."/>
            <person name="Riley R."/>
            <person name="Ohm R."/>
            <person name="Sun H."/>
            <person name="Tunlid A."/>
            <person name="Henrissat B."/>
            <person name="Grigoriev I.V."/>
            <person name="Hibbett D.S."/>
            <person name="Martin F."/>
        </authorList>
    </citation>
    <scope>NUCLEOTIDE SEQUENCE [LARGE SCALE GENOMIC DNA]</scope>
    <source>
        <strain evidence="4">F 1598</strain>
    </source>
</reference>
<dbReference type="OrthoDB" id="10254221at2759"/>
<dbReference type="GO" id="GO:0016646">
    <property type="term" value="F:oxidoreductase activity, acting on the CH-NH group of donors, NAD or NADP as acceptor"/>
    <property type="evidence" value="ECO:0007669"/>
    <property type="project" value="TreeGrafter"/>
</dbReference>
<dbReference type="EMBL" id="KN832987">
    <property type="protein sequence ID" value="KIM84633.1"/>
    <property type="molecule type" value="Genomic_DNA"/>
</dbReference>